<dbReference type="RefSeq" id="WP_069963495.1">
    <property type="nucleotide sequence ID" value="NZ_CP016094.1"/>
</dbReference>
<sequence length="66" mass="6763">MKNLLPPVFAVVVSTAGTVWGCHAAGMPAPEVTLAGALAFTLSFGAAFVAVLLASRPRRLPRDLAS</sequence>
<dbReference type="KEGG" id="obg:Verru16b_03555"/>
<gene>
    <name evidence="2" type="ORF">Verru16b_03555</name>
</gene>
<name>A0A1D8AZY2_9BACT</name>
<evidence type="ECO:0000313" key="3">
    <source>
        <dbReference type="Proteomes" id="UP000095228"/>
    </source>
</evidence>
<dbReference type="Proteomes" id="UP000095228">
    <property type="component" value="Chromosome"/>
</dbReference>
<feature type="transmembrane region" description="Helical" evidence="1">
    <location>
        <begin position="34"/>
        <end position="54"/>
    </location>
</feature>
<dbReference type="EMBL" id="CP016094">
    <property type="protein sequence ID" value="AOS46449.1"/>
    <property type="molecule type" value="Genomic_DNA"/>
</dbReference>
<protein>
    <submittedName>
        <fullName evidence="2">Uncharacterized protein</fullName>
    </submittedName>
</protein>
<dbReference type="OrthoDB" id="9946263at2"/>
<evidence type="ECO:0000256" key="1">
    <source>
        <dbReference type="SAM" id="Phobius"/>
    </source>
</evidence>
<keyword evidence="1" id="KW-1133">Transmembrane helix</keyword>
<organism evidence="2 3">
    <name type="scientific">Lacunisphaera limnophila</name>
    <dbReference type="NCBI Taxonomy" id="1838286"/>
    <lineage>
        <taxon>Bacteria</taxon>
        <taxon>Pseudomonadati</taxon>
        <taxon>Verrucomicrobiota</taxon>
        <taxon>Opitutia</taxon>
        <taxon>Opitutales</taxon>
        <taxon>Opitutaceae</taxon>
        <taxon>Lacunisphaera</taxon>
    </lineage>
</organism>
<proteinExistence type="predicted"/>
<evidence type="ECO:0000313" key="2">
    <source>
        <dbReference type="EMBL" id="AOS46449.1"/>
    </source>
</evidence>
<keyword evidence="1" id="KW-0472">Membrane</keyword>
<keyword evidence="3" id="KW-1185">Reference proteome</keyword>
<accession>A0A1D8AZY2</accession>
<dbReference type="STRING" id="1838286.Verru16b_03555"/>
<keyword evidence="1" id="KW-0812">Transmembrane</keyword>
<dbReference type="AlphaFoldDB" id="A0A1D8AZY2"/>
<reference evidence="2 3" key="1">
    <citation type="submission" date="2016-06" db="EMBL/GenBank/DDBJ databases">
        <title>Three novel species with peptidoglycan cell walls form the new genus Lacunisphaera gen. nov. in the family Opitutaceae of the verrucomicrobial subdivision 4.</title>
        <authorList>
            <person name="Rast P."/>
            <person name="Gloeckner I."/>
            <person name="Jogler M."/>
            <person name="Boedeker C."/>
            <person name="Jeske O."/>
            <person name="Wiegand S."/>
            <person name="Reinhardt R."/>
            <person name="Schumann P."/>
            <person name="Rohde M."/>
            <person name="Spring S."/>
            <person name="Gloeckner F.O."/>
            <person name="Jogler C."/>
        </authorList>
    </citation>
    <scope>NUCLEOTIDE SEQUENCE [LARGE SCALE GENOMIC DNA]</scope>
    <source>
        <strain evidence="2 3">IG16b</strain>
    </source>
</reference>